<dbReference type="PROSITE" id="PS50890">
    <property type="entry name" value="PUA"/>
    <property type="match status" value="1"/>
</dbReference>
<dbReference type="InterPro" id="IPR001048">
    <property type="entry name" value="Asp/Glu/Uridylate_kinase"/>
</dbReference>
<sequence>MTGKNNSKTIVIKLGTSSIISADPPFLPHLSLLSAITEATHHLRSLGHRVVLVSSGAIGVGMRTMALKERGKGLQRKQALAAIGQGRLIALWDQLFGLLDVKIAQVLLTRQDISDRQRYLNAQNTFSELLALGVVPIVNENDTVSVSEIKFGDNDTLSAIAANMVNADYLFLMTDVNCLYTDNPRKNPEAKPVWVVRDIQRCREKVSTATLGTSLGTGGMETKIIAAELATVAGVTTVIINSLCPQDILPIIEASEDVPDDNDRTEEQIALDGYGLPKCTRFIRQPTRLNDRKWWIAHGLHCAGSVVIDEGAHHAIHRKESGGRLLPAGVVAVVGTFAGHQAIKLFVRRRKRGIQSSESKSTEAEEHSPTISGACTPQSTAPSAQVSPGLKAITPLTQSQNPSNNGSPMTQPQTPNLYPTLSISSSITSLEPLGQGHRLSAQMGDSLSMSNYYSTHHQMTNGASAQDSTVGASRRYDSLSSTHSLDSLTNSVSSLRFPAHGQEYDPNEWEDIEIGKGLALYNSMEIDRLRGCKSSDIAAIIGYSESAHVVDSIIFSDAHLVQEGYRERTGSG</sequence>
<dbReference type="HAMAP" id="MF_00456">
    <property type="entry name" value="ProB"/>
    <property type="match status" value="1"/>
</dbReference>
<keyword evidence="2" id="KW-0641">Proline biosynthesis</keyword>
<dbReference type="SUPFAM" id="SSF53633">
    <property type="entry name" value="Carbamate kinase-like"/>
    <property type="match status" value="1"/>
</dbReference>
<keyword evidence="4" id="KW-0547">Nucleotide-binding</keyword>
<proteinExistence type="inferred from homology"/>
<dbReference type="PROSITE" id="PS00902">
    <property type="entry name" value="GLUTAMATE_5_KINASE"/>
    <property type="match status" value="1"/>
</dbReference>
<keyword evidence="5" id="KW-0418">Kinase</keyword>
<evidence type="ECO:0000256" key="4">
    <source>
        <dbReference type="ARBA" id="ARBA00022741"/>
    </source>
</evidence>
<feature type="compositionally biased region" description="Polar residues" evidence="7">
    <location>
        <begin position="395"/>
        <end position="419"/>
    </location>
</feature>
<gene>
    <name evidence="9" type="ORF">NliqN6_3066</name>
</gene>
<accession>A0A8H3YEN3</accession>
<dbReference type="PANTHER" id="PTHR43654">
    <property type="entry name" value="GLUTAMATE 5-KINASE"/>
    <property type="match status" value="1"/>
</dbReference>
<evidence type="ECO:0000313" key="9">
    <source>
        <dbReference type="EMBL" id="GHJ86664.1"/>
    </source>
</evidence>
<keyword evidence="1" id="KW-0028">Amino-acid biosynthesis</keyword>
<dbReference type="CDD" id="cd04242">
    <property type="entry name" value="AAK_G5K_ProB"/>
    <property type="match status" value="1"/>
</dbReference>
<evidence type="ECO:0000256" key="1">
    <source>
        <dbReference type="ARBA" id="ARBA00022605"/>
    </source>
</evidence>
<reference evidence="9" key="1">
    <citation type="submission" date="2020-07" db="EMBL/GenBank/DDBJ databases">
        <title>Draft Genome Sequence of a Deep-Sea Yeast, Naganishia (Cryptococcus) liquefaciens strain N6.</title>
        <authorList>
            <person name="Han Y.W."/>
            <person name="Kajitani R."/>
            <person name="Morimoto H."/>
            <person name="Parhat M."/>
            <person name="Tsubouchi H."/>
            <person name="Bakenova O."/>
            <person name="Ogata M."/>
            <person name="Argunhan B."/>
            <person name="Aoki R."/>
            <person name="Kajiwara S."/>
            <person name="Itoh T."/>
            <person name="Iwasaki H."/>
        </authorList>
    </citation>
    <scope>NUCLEOTIDE SEQUENCE</scope>
    <source>
        <strain evidence="9">N6</strain>
    </source>
</reference>
<keyword evidence="6" id="KW-0067">ATP-binding</keyword>
<dbReference type="InterPro" id="IPR041739">
    <property type="entry name" value="G5K_ProB"/>
</dbReference>
<feature type="region of interest" description="Disordered" evidence="7">
    <location>
        <begin position="353"/>
        <end position="421"/>
    </location>
</feature>
<evidence type="ECO:0000259" key="8">
    <source>
        <dbReference type="Pfam" id="PF00696"/>
    </source>
</evidence>
<feature type="domain" description="Aspartate/glutamate/uridylate kinase" evidence="8">
    <location>
        <begin position="8"/>
        <end position="240"/>
    </location>
</feature>
<dbReference type="GO" id="GO:0004349">
    <property type="term" value="F:glutamate 5-kinase activity"/>
    <property type="evidence" value="ECO:0007669"/>
    <property type="project" value="InterPro"/>
</dbReference>
<feature type="compositionally biased region" description="Polar residues" evidence="7">
    <location>
        <begin position="369"/>
        <end position="386"/>
    </location>
</feature>
<dbReference type="NCBIfam" id="TIGR01027">
    <property type="entry name" value="proB"/>
    <property type="match status" value="1"/>
</dbReference>
<dbReference type="PRINTS" id="PR00474">
    <property type="entry name" value="GLU5KINASE"/>
</dbReference>
<keyword evidence="3" id="KW-0808">Transferase</keyword>
<dbReference type="Pfam" id="PF00696">
    <property type="entry name" value="AA_kinase"/>
    <property type="match status" value="1"/>
</dbReference>
<protein>
    <recommendedName>
        <fullName evidence="8">Aspartate/glutamate/uridylate kinase domain-containing protein</fullName>
    </recommendedName>
</protein>
<dbReference type="GO" id="GO:1901607">
    <property type="term" value="P:alpha-amino acid biosynthetic process"/>
    <property type="evidence" value="ECO:0007669"/>
    <property type="project" value="UniProtKB-ARBA"/>
</dbReference>
<evidence type="ECO:0000256" key="2">
    <source>
        <dbReference type="ARBA" id="ARBA00022650"/>
    </source>
</evidence>
<organism evidence="9 10">
    <name type="scientific">Naganishia liquefaciens</name>
    <dbReference type="NCBI Taxonomy" id="104408"/>
    <lineage>
        <taxon>Eukaryota</taxon>
        <taxon>Fungi</taxon>
        <taxon>Dikarya</taxon>
        <taxon>Basidiomycota</taxon>
        <taxon>Agaricomycotina</taxon>
        <taxon>Tremellomycetes</taxon>
        <taxon>Filobasidiales</taxon>
        <taxon>Filobasidiaceae</taxon>
        <taxon>Naganishia</taxon>
    </lineage>
</organism>
<dbReference type="OrthoDB" id="409889at2759"/>
<dbReference type="InterPro" id="IPR036974">
    <property type="entry name" value="PUA_sf"/>
</dbReference>
<dbReference type="InterPro" id="IPR036393">
    <property type="entry name" value="AceGlu_kinase-like_sf"/>
</dbReference>
<dbReference type="Gene3D" id="3.40.1160.10">
    <property type="entry name" value="Acetylglutamate kinase-like"/>
    <property type="match status" value="1"/>
</dbReference>
<dbReference type="InterPro" id="IPR019797">
    <property type="entry name" value="Glutamate_5-kinase_CS"/>
</dbReference>
<evidence type="ECO:0000256" key="6">
    <source>
        <dbReference type="ARBA" id="ARBA00022840"/>
    </source>
</evidence>
<dbReference type="GO" id="GO:0005829">
    <property type="term" value="C:cytosol"/>
    <property type="evidence" value="ECO:0007669"/>
    <property type="project" value="TreeGrafter"/>
</dbReference>
<dbReference type="EMBL" id="BLZA01000019">
    <property type="protein sequence ID" value="GHJ86664.1"/>
    <property type="molecule type" value="Genomic_DNA"/>
</dbReference>
<evidence type="ECO:0000256" key="3">
    <source>
        <dbReference type="ARBA" id="ARBA00022679"/>
    </source>
</evidence>
<dbReference type="GO" id="GO:0005524">
    <property type="term" value="F:ATP binding"/>
    <property type="evidence" value="ECO:0007669"/>
    <property type="project" value="UniProtKB-KW"/>
</dbReference>
<dbReference type="InterPro" id="IPR001057">
    <property type="entry name" value="Glu/AcGlu_kinase"/>
</dbReference>
<dbReference type="Gene3D" id="2.30.130.10">
    <property type="entry name" value="PUA domain"/>
    <property type="match status" value="2"/>
</dbReference>
<dbReference type="FunFam" id="3.40.1160.10:FF:000041">
    <property type="entry name" value="Glutamate 5-kinase, putative"/>
    <property type="match status" value="1"/>
</dbReference>
<keyword evidence="10" id="KW-1185">Reference proteome</keyword>
<comment type="caution">
    <text evidence="9">The sequence shown here is derived from an EMBL/GenBank/DDBJ whole genome shotgun (WGS) entry which is preliminary data.</text>
</comment>
<dbReference type="GO" id="GO:0003723">
    <property type="term" value="F:RNA binding"/>
    <property type="evidence" value="ECO:0007669"/>
    <property type="project" value="InterPro"/>
</dbReference>
<evidence type="ECO:0000313" key="10">
    <source>
        <dbReference type="Proteomes" id="UP000620104"/>
    </source>
</evidence>
<dbReference type="Proteomes" id="UP000620104">
    <property type="component" value="Unassembled WGS sequence"/>
</dbReference>
<evidence type="ECO:0000256" key="7">
    <source>
        <dbReference type="SAM" id="MobiDB-lite"/>
    </source>
</evidence>
<name>A0A8H3YEN3_9TREE</name>
<dbReference type="AlphaFoldDB" id="A0A8H3YEN3"/>
<dbReference type="InterPro" id="IPR005715">
    <property type="entry name" value="Glu_5kinase/COase_Synthase"/>
</dbReference>
<evidence type="ECO:0000256" key="5">
    <source>
        <dbReference type="ARBA" id="ARBA00022777"/>
    </source>
</evidence>
<dbReference type="PANTHER" id="PTHR43654:SF3">
    <property type="entry name" value="GLUTAMATE 5-KINASE"/>
    <property type="match status" value="1"/>
</dbReference>